<dbReference type="HOGENOM" id="CLU_111164_1_0_1"/>
<dbReference type="Proteomes" id="UP000030143">
    <property type="component" value="Unassembled WGS sequence"/>
</dbReference>
<evidence type="ECO:0000313" key="3">
    <source>
        <dbReference type="Proteomes" id="UP000030143"/>
    </source>
</evidence>
<dbReference type="OrthoDB" id="5276273at2759"/>
<gene>
    <name evidence="2" type="ORF">PEX2_028180</name>
</gene>
<organism evidence="2 3">
    <name type="scientific">Penicillium expansum</name>
    <name type="common">Blue mold rot fungus</name>
    <dbReference type="NCBI Taxonomy" id="27334"/>
    <lineage>
        <taxon>Eukaryota</taxon>
        <taxon>Fungi</taxon>
        <taxon>Dikarya</taxon>
        <taxon>Ascomycota</taxon>
        <taxon>Pezizomycotina</taxon>
        <taxon>Eurotiomycetes</taxon>
        <taxon>Eurotiomycetidae</taxon>
        <taxon>Eurotiales</taxon>
        <taxon>Aspergillaceae</taxon>
        <taxon>Penicillium</taxon>
    </lineage>
</organism>
<proteinExistence type="predicted"/>
<dbReference type="VEuPathDB" id="FungiDB:PEXP_066670"/>
<dbReference type="Gene3D" id="2.60.120.10">
    <property type="entry name" value="Jelly Rolls"/>
    <property type="match status" value="1"/>
</dbReference>
<dbReference type="GeneID" id="27675512"/>
<reference evidence="2 3" key="1">
    <citation type="journal article" date="2015" name="Mol. Plant Microbe Interact.">
        <title>Genome, transcriptome, and functional analyses of Penicillium expansum provide new insights into secondary metabolism and pathogenicity.</title>
        <authorList>
            <person name="Ballester A.R."/>
            <person name="Marcet-Houben M."/>
            <person name="Levin E."/>
            <person name="Sela N."/>
            <person name="Selma-Lazaro C."/>
            <person name="Carmona L."/>
            <person name="Wisniewski M."/>
            <person name="Droby S."/>
            <person name="Gonzalez-Candelas L."/>
            <person name="Gabaldon T."/>
        </authorList>
    </citation>
    <scope>NUCLEOTIDE SEQUENCE [LARGE SCALE GENOMIC DNA]</scope>
    <source>
        <strain evidence="2 3">MD-8</strain>
    </source>
</reference>
<evidence type="ECO:0000256" key="1">
    <source>
        <dbReference type="SAM" id="SignalP"/>
    </source>
</evidence>
<dbReference type="SUPFAM" id="SSF51182">
    <property type="entry name" value="RmlC-like cupins"/>
    <property type="match status" value="1"/>
</dbReference>
<accession>A0A0A2KE17</accession>
<protein>
    <recommendedName>
        <fullName evidence="4">Cupin 2, conserved barrel</fullName>
    </recommendedName>
</protein>
<dbReference type="CDD" id="cd07009">
    <property type="entry name" value="cupin_BLL0285-like"/>
    <property type="match status" value="1"/>
</dbReference>
<dbReference type="InterPro" id="IPR011051">
    <property type="entry name" value="RmlC_Cupin_sf"/>
</dbReference>
<evidence type="ECO:0008006" key="4">
    <source>
        <dbReference type="Google" id="ProtNLM"/>
    </source>
</evidence>
<evidence type="ECO:0000313" key="2">
    <source>
        <dbReference type="EMBL" id="KGO50253.1"/>
    </source>
</evidence>
<dbReference type="InterPro" id="IPR014710">
    <property type="entry name" value="RmlC-like_jellyroll"/>
</dbReference>
<comment type="caution">
    <text evidence="2">The sequence shown here is derived from an EMBL/GenBank/DDBJ whole genome shotgun (WGS) entry which is preliminary data.</text>
</comment>
<dbReference type="EMBL" id="JQFZ01000344">
    <property type="protein sequence ID" value="KGO50253.1"/>
    <property type="molecule type" value="Genomic_DNA"/>
</dbReference>
<keyword evidence="1" id="KW-0732">Signal</keyword>
<feature type="signal peptide" evidence="1">
    <location>
        <begin position="1"/>
        <end position="20"/>
    </location>
</feature>
<feature type="chain" id="PRO_5009752834" description="Cupin 2, conserved barrel" evidence="1">
    <location>
        <begin position="21"/>
        <end position="179"/>
    </location>
</feature>
<dbReference type="AlphaFoldDB" id="A0A0A2KE17"/>
<sequence length="179" mass="19200">MHSASTALTFVLSLAIPIAAQTIPYYHMWADTNGVSHVSQCNFTDLQLQLLSTGDSPQYLDKIGSTFSNGTYSNTNFTTDITFTVQPAGWSAGWHKNPKVQFIVPLSGSWTIHMTDGSVATMGPGEVALGEDQFATAISSGEYAGAIGHNATNVGDEAVNLMIVQTDWIPKVGEPCWLE</sequence>
<name>A0A0A2KE17_PENEN</name>
<keyword evidence="3" id="KW-1185">Reference proteome</keyword>
<dbReference type="RefSeq" id="XP_016593504.1">
    <property type="nucleotide sequence ID" value="XM_016740093.1"/>
</dbReference>